<proteinExistence type="predicted"/>
<evidence type="ECO:0000256" key="7">
    <source>
        <dbReference type="ARBA" id="ARBA00023004"/>
    </source>
</evidence>
<evidence type="ECO:0000256" key="11">
    <source>
        <dbReference type="ARBA" id="ARBA00023444"/>
    </source>
</evidence>
<evidence type="ECO:0000256" key="5">
    <source>
        <dbReference type="ARBA" id="ARBA00022989"/>
    </source>
</evidence>
<keyword evidence="8" id="KW-0350">Heme biosynthesis</keyword>
<keyword evidence="14" id="KW-1185">Reference proteome</keyword>
<feature type="transmembrane region" description="Helical" evidence="12">
    <location>
        <begin position="133"/>
        <end position="157"/>
    </location>
</feature>
<accession>A0ABQ3H5L2</accession>
<evidence type="ECO:0000256" key="1">
    <source>
        <dbReference type="ARBA" id="ARBA00004141"/>
    </source>
</evidence>
<keyword evidence="7" id="KW-0408">Iron</keyword>
<comment type="caution">
    <text evidence="13">The sequence shown here is derived from an EMBL/GenBank/DDBJ whole genome shotgun (WGS) entry which is preliminary data.</text>
</comment>
<evidence type="ECO:0000256" key="10">
    <source>
        <dbReference type="ARBA" id="ARBA00023157"/>
    </source>
</evidence>
<dbReference type="RefSeq" id="WP_189461994.1">
    <property type="nucleotide sequence ID" value="NZ_BMYO01000009.1"/>
</dbReference>
<feature type="transmembrane region" description="Helical" evidence="12">
    <location>
        <begin position="245"/>
        <end position="266"/>
    </location>
</feature>
<dbReference type="InterPro" id="IPR050450">
    <property type="entry name" value="COX15/CtaA_HemeA_synthase"/>
</dbReference>
<keyword evidence="2" id="KW-1003">Cell membrane</keyword>
<keyword evidence="6" id="KW-0560">Oxidoreductase</keyword>
<dbReference type="InterPro" id="IPR003780">
    <property type="entry name" value="COX15/CtaA_fam"/>
</dbReference>
<keyword evidence="9 12" id="KW-0472">Membrane</keyword>
<evidence type="ECO:0000256" key="4">
    <source>
        <dbReference type="ARBA" id="ARBA00022723"/>
    </source>
</evidence>
<dbReference type="Proteomes" id="UP000604737">
    <property type="component" value="Unassembled WGS sequence"/>
</dbReference>
<dbReference type="Pfam" id="PF02628">
    <property type="entry name" value="COX15-CtaA"/>
    <property type="match status" value="1"/>
</dbReference>
<comment type="subcellular location">
    <subcellularLocation>
        <location evidence="1">Membrane</location>
        <topology evidence="1">Multi-pass membrane protein</topology>
    </subcellularLocation>
</comment>
<evidence type="ECO:0000256" key="6">
    <source>
        <dbReference type="ARBA" id="ARBA00023002"/>
    </source>
</evidence>
<protein>
    <submittedName>
        <fullName evidence="13">Heme A synthase</fullName>
    </submittedName>
</protein>
<comment type="pathway">
    <text evidence="11">Porphyrin-containing compound metabolism.</text>
</comment>
<feature type="transmembrane region" description="Helical" evidence="12">
    <location>
        <begin position="105"/>
        <end position="127"/>
    </location>
</feature>
<evidence type="ECO:0000256" key="9">
    <source>
        <dbReference type="ARBA" id="ARBA00023136"/>
    </source>
</evidence>
<feature type="transmembrane region" description="Helical" evidence="12">
    <location>
        <begin position="297"/>
        <end position="319"/>
    </location>
</feature>
<dbReference type="EMBL" id="BMYO01000009">
    <property type="protein sequence ID" value="GHD68108.1"/>
    <property type="molecule type" value="Genomic_DNA"/>
</dbReference>
<keyword evidence="4" id="KW-0479">Metal-binding</keyword>
<keyword evidence="3 12" id="KW-0812">Transmembrane</keyword>
<evidence type="ECO:0000313" key="13">
    <source>
        <dbReference type="EMBL" id="GHD68108.1"/>
    </source>
</evidence>
<dbReference type="PANTHER" id="PTHR35457">
    <property type="entry name" value="HEME A SYNTHASE"/>
    <property type="match status" value="1"/>
</dbReference>
<evidence type="ECO:0000256" key="12">
    <source>
        <dbReference type="SAM" id="Phobius"/>
    </source>
</evidence>
<dbReference type="PANTHER" id="PTHR35457:SF1">
    <property type="entry name" value="HEME A SYNTHASE"/>
    <property type="match status" value="1"/>
</dbReference>
<gene>
    <name evidence="13" type="ORF">GCM10007350_32810</name>
</gene>
<evidence type="ECO:0000313" key="14">
    <source>
        <dbReference type="Proteomes" id="UP000604737"/>
    </source>
</evidence>
<feature type="transmembrane region" description="Helical" evidence="12">
    <location>
        <begin position="273"/>
        <end position="291"/>
    </location>
</feature>
<organism evidence="13 14">
    <name type="scientific">Jeongeupia chitinilytica</name>
    <dbReference type="NCBI Taxonomy" id="1041641"/>
    <lineage>
        <taxon>Bacteria</taxon>
        <taxon>Pseudomonadati</taxon>
        <taxon>Pseudomonadota</taxon>
        <taxon>Betaproteobacteria</taxon>
        <taxon>Neisseriales</taxon>
        <taxon>Chitinibacteraceae</taxon>
        <taxon>Jeongeupia</taxon>
    </lineage>
</organism>
<name>A0ABQ3H5L2_9NEIS</name>
<feature type="transmembrane region" description="Helical" evidence="12">
    <location>
        <begin position="78"/>
        <end position="98"/>
    </location>
</feature>
<keyword evidence="10" id="KW-1015">Disulfide bond</keyword>
<keyword evidence="5 12" id="KW-1133">Transmembrane helix</keyword>
<feature type="transmembrane region" description="Helical" evidence="12">
    <location>
        <begin position="169"/>
        <end position="191"/>
    </location>
</feature>
<sequence>MAKHLNFTRALLLLSLAWTLALVMLGAWVRLHDAGLGCPDWPGCYGRLTPPEAAHEIAHAERHFGGDVDPDKGWKEMIHRYAVGGYGLLLLLTCVQLWRQRRRYALPVWLVLAPLAILVFQALLGMWTVTLKLMPVVVTTHLLGGMSLIALLAALAARTTLPALPTRRGLTALAGLTLLLCIGQIALGGWVSTNYAALACDGFPACRGGFSPPPGLLEALRPDRALGLTADGTALSIDHLAAIHWLHRLGALLLSLAVGLTVWRAWPVAPKHAALLMATLLLQAALGIANVELGLPLPLAVAHNGGAALLLSVLTTLVVRCRQETRHVEPLAHLSFAR</sequence>
<evidence type="ECO:0000256" key="3">
    <source>
        <dbReference type="ARBA" id="ARBA00022692"/>
    </source>
</evidence>
<evidence type="ECO:0000256" key="8">
    <source>
        <dbReference type="ARBA" id="ARBA00023133"/>
    </source>
</evidence>
<evidence type="ECO:0000256" key="2">
    <source>
        <dbReference type="ARBA" id="ARBA00022475"/>
    </source>
</evidence>
<reference evidence="14" key="1">
    <citation type="journal article" date="2019" name="Int. J. Syst. Evol. Microbiol.">
        <title>The Global Catalogue of Microorganisms (GCM) 10K type strain sequencing project: providing services to taxonomists for standard genome sequencing and annotation.</title>
        <authorList>
            <consortium name="The Broad Institute Genomics Platform"/>
            <consortium name="The Broad Institute Genome Sequencing Center for Infectious Disease"/>
            <person name="Wu L."/>
            <person name="Ma J."/>
        </authorList>
    </citation>
    <scope>NUCLEOTIDE SEQUENCE [LARGE SCALE GENOMIC DNA]</scope>
    <source>
        <strain evidence="14">KCTC 23701</strain>
    </source>
</reference>